<feature type="region of interest" description="Disordered" evidence="1">
    <location>
        <begin position="63"/>
        <end position="85"/>
    </location>
</feature>
<feature type="compositionally biased region" description="Low complexity" evidence="1">
    <location>
        <begin position="67"/>
        <end position="78"/>
    </location>
</feature>
<evidence type="ECO:0000313" key="4">
    <source>
        <dbReference type="EMBL" id="KAF1755112.1"/>
    </source>
</evidence>
<dbReference type="EMBL" id="WUAV01000005">
    <property type="protein sequence ID" value="KAF1755112.1"/>
    <property type="molecule type" value="Genomic_DNA"/>
</dbReference>
<name>A0A6A5GKR9_CAERE</name>
<dbReference type="Pfam" id="PF23673">
    <property type="entry name" value="DUF7154"/>
    <property type="match status" value="1"/>
</dbReference>
<keyword evidence="2" id="KW-0472">Membrane</keyword>
<keyword evidence="2" id="KW-0812">Transmembrane</keyword>
<protein>
    <recommendedName>
        <fullName evidence="3">DUF7154 domain-containing protein</fullName>
    </recommendedName>
</protein>
<dbReference type="AlphaFoldDB" id="A0A6A5GKR9"/>
<evidence type="ECO:0000256" key="2">
    <source>
        <dbReference type="SAM" id="Phobius"/>
    </source>
</evidence>
<dbReference type="RefSeq" id="XP_053583342.1">
    <property type="nucleotide sequence ID" value="XM_053734429.1"/>
</dbReference>
<proteinExistence type="predicted"/>
<comment type="caution">
    <text evidence="4">The sequence shown here is derived from an EMBL/GenBank/DDBJ whole genome shotgun (WGS) entry which is preliminary data.</text>
</comment>
<dbReference type="Proteomes" id="UP000483820">
    <property type="component" value="Chromosome V"/>
</dbReference>
<accession>A0A6A5GKR9</accession>
<feature type="transmembrane region" description="Helical" evidence="2">
    <location>
        <begin position="33"/>
        <end position="57"/>
    </location>
</feature>
<dbReference type="GeneID" id="78777313"/>
<sequence>MTSRIPESCDEPAQEPYSSRITSIIMKNRFRKMIFLGVISFIIFSVILTTVLLIVFLPKSHSDSFETTTPSHSSSTTTNPFDRTDCSPNQNSTFYFAYSNDLTPDQVLNTSHTLITNFRNSYDIYSYARFDVNSNFIYSYYSSNFKAIEDGIKSDLPKATESYPSYYFGIAAEVRSTGSVTLPVFNAPLEGDYHICMTLQDHGGLGKFKMVHLKWNNRDSSSSGFLEETVESHAAIYGETTYIRKGPYTLDDVPYSMTLGFEYSDDEINILQIRIYSVRAVDFWVPYIN</sequence>
<organism evidence="4 5">
    <name type="scientific">Caenorhabditis remanei</name>
    <name type="common">Caenorhabditis vulgaris</name>
    <dbReference type="NCBI Taxonomy" id="31234"/>
    <lineage>
        <taxon>Eukaryota</taxon>
        <taxon>Metazoa</taxon>
        <taxon>Ecdysozoa</taxon>
        <taxon>Nematoda</taxon>
        <taxon>Chromadorea</taxon>
        <taxon>Rhabditida</taxon>
        <taxon>Rhabditina</taxon>
        <taxon>Rhabditomorpha</taxon>
        <taxon>Rhabditoidea</taxon>
        <taxon>Rhabditidae</taxon>
        <taxon>Peloderinae</taxon>
        <taxon>Caenorhabditis</taxon>
    </lineage>
</organism>
<evidence type="ECO:0000259" key="3">
    <source>
        <dbReference type="Pfam" id="PF23673"/>
    </source>
</evidence>
<evidence type="ECO:0000256" key="1">
    <source>
        <dbReference type="SAM" id="MobiDB-lite"/>
    </source>
</evidence>
<dbReference type="KEGG" id="crq:GCK72_021681"/>
<evidence type="ECO:0000313" key="5">
    <source>
        <dbReference type="Proteomes" id="UP000483820"/>
    </source>
</evidence>
<dbReference type="InterPro" id="IPR055578">
    <property type="entry name" value="DUF7154"/>
</dbReference>
<gene>
    <name evidence="4" type="ORF">GCK72_021681</name>
</gene>
<dbReference type="CTD" id="78777313"/>
<keyword evidence="2" id="KW-1133">Transmembrane helix</keyword>
<feature type="domain" description="DUF7154" evidence="3">
    <location>
        <begin position="173"/>
        <end position="277"/>
    </location>
</feature>
<reference evidence="4 5" key="1">
    <citation type="submission" date="2019-12" db="EMBL/GenBank/DDBJ databases">
        <title>Chromosome-level assembly of the Caenorhabditis remanei genome.</title>
        <authorList>
            <person name="Teterina A.A."/>
            <person name="Willis J.H."/>
            <person name="Phillips P.C."/>
        </authorList>
    </citation>
    <scope>NUCLEOTIDE SEQUENCE [LARGE SCALE GENOMIC DNA]</scope>
    <source>
        <strain evidence="4 5">PX506</strain>
        <tissue evidence="4">Whole organism</tissue>
    </source>
</reference>